<dbReference type="OrthoDB" id="1906820at2759"/>
<accession>A0A314YJB7</accession>
<keyword evidence="3" id="KW-1185">Reference proteome</keyword>
<comment type="caution">
    <text evidence="2">The sequence shown here is derived from an EMBL/GenBank/DDBJ whole genome shotgun (WGS) entry which is preliminary data.</text>
</comment>
<gene>
    <name evidence="2" type="ORF">Pyn_24348</name>
</gene>
<feature type="domain" description="RNase H type-1" evidence="1">
    <location>
        <begin position="4"/>
        <end position="55"/>
    </location>
</feature>
<evidence type="ECO:0000313" key="3">
    <source>
        <dbReference type="Proteomes" id="UP000250321"/>
    </source>
</evidence>
<dbReference type="GO" id="GO:0004523">
    <property type="term" value="F:RNA-DNA hybrid ribonuclease activity"/>
    <property type="evidence" value="ECO:0007669"/>
    <property type="project" value="InterPro"/>
</dbReference>
<evidence type="ECO:0000259" key="1">
    <source>
        <dbReference type="Pfam" id="PF13456"/>
    </source>
</evidence>
<dbReference type="InterPro" id="IPR002156">
    <property type="entry name" value="RNaseH_domain"/>
</dbReference>
<dbReference type="EMBL" id="PJQY01001106">
    <property type="protein sequence ID" value="PQQ05301.1"/>
    <property type="molecule type" value="Genomic_DNA"/>
</dbReference>
<name>A0A314YJB7_PRUYE</name>
<dbReference type="Pfam" id="PF13456">
    <property type="entry name" value="RVT_3"/>
    <property type="match status" value="1"/>
</dbReference>
<dbReference type="AlphaFoldDB" id="A0A314YJB7"/>
<dbReference type="GO" id="GO:0003676">
    <property type="term" value="F:nucleic acid binding"/>
    <property type="evidence" value="ECO:0007669"/>
    <property type="project" value="InterPro"/>
</dbReference>
<sequence>MMVGYKGLQGMFSPKATELYAAILGLQIARQLGHLYVILEMDAKEIIMNLQSLEESWSVEGVLVD</sequence>
<protein>
    <recommendedName>
        <fullName evidence="1">RNase H type-1 domain-containing protein</fullName>
    </recommendedName>
</protein>
<dbReference type="Proteomes" id="UP000250321">
    <property type="component" value="Unassembled WGS sequence"/>
</dbReference>
<reference evidence="2 3" key="1">
    <citation type="submission" date="2018-02" db="EMBL/GenBank/DDBJ databases">
        <title>Draft genome of wild Prunus yedoensis var. nudiflora.</title>
        <authorList>
            <person name="Baek S."/>
            <person name="Kim J.-H."/>
            <person name="Choi K."/>
            <person name="Kim G.-B."/>
            <person name="Cho A."/>
            <person name="Jang H."/>
            <person name="Shin C.-H."/>
            <person name="Yu H.-J."/>
            <person name="Mun J.-H."/>
        </authorList>
    </citation>
    <scope>NUCLEOTIDE SEQUENCE [LARGE SCALE GENOMIC DNA]</scope>
    <source>
        <strain evidence="3">cv. Jeju island</strain>
        <tissue evidence="2">Leaf</tissue>
    </source>
</reference>
<proteinExistence type="predicted"/>
<organism evidence="2 3">
    <name type="scientific">Prunus yedoensis var. nudiflora</name>
    <dbReference type="NCBI Taxonomy" id="2094558"/>
    <lineage>
        <taxon>Eukaryota</taxon>
        <taxon>Viridiplantae</taxon>
        <taxon>Streptophyta</taxon>
        <taxon>Embryophyta</taxon>
        <taxon>Tracheophyta</taxon>
        <taxon>Spermatophyta</taxon>
        <taxon>Magnoliopsida</taxon>
        <taxon>eudicotyledons</taxon>
        <taxon>Gunneridae</taxon>
        <taxon>Pentapetalae</taxon>
        <taxon>rosids</taxon>
        <taxon>fabids</taxon>
        <taxon>Rosales</taxon>
        <taxon>Rosaceae</taxon>
        <taxon>Amygdaloideae</taxon>
        <taxon>Amygdaleae</taxon>
        <taxon>Prunus</taxon>
    </lineage>
</organism>
<evidence type="ECO:0000313" key="2">
    <source>
        <dbReference type="EMBL" id="PQQ05301.1"/>
    </source>
</evidence>